<evidence type="ECO:0000256" key="5">
    <source>
        <dbReference type="ARBA" id="ARBA00022679"/>
    </source>
</evidence>
<evidence type="ECO:0000256" key="7">
    <source>
        <dbReference type="ARBA" id="ARBA00022786"/>
    </source>
</evidence>
<evidence type="ECO:0000256" key="6">
    <source>
        <dbReference type="ARBA" id="ARBA00022737"/>
    </source>
</evidence>
<dbReference type="InterPro" id="IPR013083">
    <property type="entry name" value="Znf_RING/FYVE/PHD"/>
</dbReference>
<dbReference type="Gene3D" id="3.30.40.10">
    <property type="entry name" value="Zinc/RING finger domain, C3HC4 (zinc finger)"/>
    <property type="match status" value="1"/>
</dbReference>
<reference evidence="10" key="1">
    <citation type="journal article" date="2023" name="Mol. Ecol. Resour.">
        <title>Chromosome-level genome assembly of a triploid poplar Populus alba 'Berolinensis'.</title>
        <authorList>
            <person name="Chen S."/>
            <person name="Yu Y."/>
            <person name="Wang X."/>
            <person name="Wang S."/>
            <person name="Zhang T."/>
            <person name="Zhou Y."/>
            <person name="He R."/>
            <person name="Meng N."/>
            <person name="Wang Y."/>
            <person name="Liu W."/>
            <person name="Liu Z."/>
            <person name="Liu J."/>
            <person name="Guo Q."/>
            <person name="Huang H."/>
            <person name="Sederoff R.R."/>
            <person name="Wang G."/>
            <person name="Qu G."/>
            <person name="Chen S."/>
        </authorList>
    </citation>
    <scope>NUCLEOTIDE SEQUENCE</scope>
    <source>
        <strain evidence="10">SC-2020</strain>
    </source>
</reference>
<dbReference type="InterPro" id="IPR057314">
    <property type="entry name" value="PUB2-4-like_N"/>
</dbReference>
<keyword evidence="10" id="KW-0436">Ligase</keyword>
<dbReference type="Pfam" id="PF25240">
    <property type="entry name" value="PUB2_N"/>
    <property type="match status" value="1"/>
</dbReference>
<dbReference type="SMART" id="SM00504">
    <property type="entry name" value="Ubox"/>
    <property type="match status" value="1"/>
</dbReference>
<keyword evidence="8" id="KW-0732">Signal</keyword>
<feature type="chain" id="PRO_5042042016" description="RING-type E3 ubiquitin transferase" evidence="8">
    <location>
        <begin position="23"/>
        <end position="534"/>
    </location>
</feature>
<dbReference type="EMBL" id="JAQIZT010000005">
    <property type="protein sequence ID" value="KAJ6998158.1"/>
    <property type="molecule type" value="Genomic_DNA"/>
</dbReference>
<dbReference type="InterPro" id="IPR003613">
    <property type="entry name" value="Ubox_domain"/>
</dbReference>
<dbReference type="FunFam" id="3.30.40.10:FF:000292">
    <property type="entry name" value="RING-type E3 ubiquitin transferase"/>
    <property type="match status" value="1"/>
</dbReference>
<gene>
    <name evidence="10" type="ORF">NC653_014373</name>
</gene>
<proteinExistence type="predicted"/>
<evidence type="ECO:0000259" key="9">
    <source>
        <dbReference type="PROSITE" id="PS51698"/>
    </source>
</evidence>
<accession>A0AAD6QX32</accession>
<evidence type="ECO:0000256" key="2">
    <source>
        <dbReference type="ARBA" id="ARBA00003861"/>
    </source>
</evidence>
<dbReference type="GO" id="GO:0016567">
    <property type="term" value="P:protein ubiquitination"/>
    <property type="evidence" value="ECO:0007669"/>
    <property type="project" value="InterPro"/>
</dbReference>
<keyword evidence="6" id="KW-0677">Repeat</keyword>
<evidence type="ECO:0000256" key="3">
    <source>
        <dbReference type="ARBA" id="ARBA00004906"/>
    </source>
</evidence>
<comment type="caution">
    <text evidence="10">The sequence shown here is derived from an EMBL/GenBank/DDBJ whole genome shotgun (WGS) entry which is preliminary data.</text>
</comment>
<dbReference type="EC" id="2.3.2.27" evidence="4"/>
<dbReference type="Proteomes" id="UP001164929">
    <property type="component" value="Chromosome 5"/>
</dbReference>
<dbReference type="InterPro" id="IPR045210">
    <property type="entry name" value="RING-Ubox_PUB"/>
</dbReference>
<evidence type="ECO:0000256" key="8">
    <source>
        <dbReference type="SAM" id="SignalP"/>
    </source>
</evidence>
<evidence type="ECO:0000313" key="10">
    <source>
        <dbReference type="EMBL" id="KAJ6998158.1"/>
    </source>
</evidence>
<evidence type="ECO:0000313" key="11">
    <source>
        <dbReference type="Proteomes" id="UP001164929"/>
    </source>
</evidence>
<dbReference type="PANTHER" id="PTHR23315">
    <property type="entry name" value="U BOX DOMAIN-CONTAINING"/>
    <property type="match status" value="1"/>
</dbReference>
<evidence type="ECO:0000256" key="1">
    <source>
        <dbReference type="ARBA" id="ARBA00000900"/>
    </source>
</evidence>
<sequence>MFVFFLFCFNAISLLCFMKSRSMDTSSVRCLINSISRFIHLVSCQTRKFMPIQKDYKSMVMMLKHLKPVLGGVVDYSISSDEVLCNECEELDTTVNEAREFMENWCPQMSKICSVQQSEALLKKILSSALEICQILCRLLQSSPSASTLTIVQHCMQELQGSKHETITELIEEALRSPRDDVSPCSNHLMKLTETLGLTSNQELLKESVAVEKERMNVKVNKAKGDLDQIDQIVDLISHIRNWLLKVERFDPKSGAPIPPYFRCPLSLELMLDPVIVASGQTYDRVSIQKWLDHGLSICPRTRQTLTHTNLIPNYTVKAMIANWCEENNVRVSSDSVPSHHDLLPLDSFRYRCSLHSSNSTSRSSIEVGNGFEKQKIGVSSRLSGEEFNRYHVMGTESFERPSRELSYIHSRSESTSSAISSIEYVPPASDEMLKLLTMHDNVNDLSGEITSECPDVSPSNKELYRRRGTMGSNDPTRWSPNIICDCEGPILTSQEWSAEMMLHQENMIMMVDYKKQQLDNCCCQVSPPADNLN</sequence>
<organism evidence="10 11">
    <name type="scientific">Populus alba x Populus x berolinensis</name>
    <dbReference type="NCBI Taxonomy" id="444605"/>
    <lineage>
        <taxon>Eukaryota</taxon>
        <taxon>Viridiplantae</taxon>
        <taxon>Streptophyta</taxon>
        <taxon>Embryophyta</taxon>
        <taxon>Tracheophyta</taxon>
        <taxon>Spermatophyta</taxon>
        <taxon>Magnoliopsida</taxon>
        <taxon>eudicotyledons</taxon>
        <taxon>Gunneridae</taxon>
        <taxon>Pentapetalae</taxon>
        <taxon>rosids</taxon>
        <taxon>fabids</taxon>
        <taxon>Malpighiales</taxon>
        <taxon>Salicaceae</taxon>
        <taxon>Saliceae</taxon>
        <taxon>Populus</taxon>
    </lineage>
</organism>
<dbReference type="CDD" id="cd16664">
    <property type="entry name" value="RING-Ubox_PUB"/>
    <property type="match status" value="1"/>
</dbReference>
<feature type="domain" description="U-box" evidence="9">
    <location>
        <begin position="257"/>
        <end position="331"/>
    </location>
</feature>
<comment type="function">
    <text evidence="2">Functions as an E3 ubiquitin ligase.</text>
</comment>
<dbReference type="PROSITE" id="PS51698">
    <property type="entry name" value="U_BOX"/>
    <property type="match status" value="1"/>
</dbReference>
<dbReference type="SUPFAM" id="SSF57850">
    <property type="entry name" value="RING/U-box"/>
    <property type="match status" value="1"/>
</dbReference>
<name>A0AAD6QX32_9ROSI</name>
<comment type="catalytic activity">
    <reaction evidence="1">
        <text>S-ubiquitinyl-[E2 ubiquitin-conjugating enzyme]-L-cysteine + [acceptor protein]-L-lysine = [E2 ubiquitin-conjugating enzyme]-L-cysteine + N(6)-ubiquitinyl-[acceptor protein]-L-lysine.</text>
        <dbReference type="EC" id="2.3.2.27"/>
    </reaction>
</comment>
<dbReference type="AlphaFoldDB" id="A0AAD6QX32"/>
<evidence type="ECO:0000256" key="4">
    <source>
        <dbReference type="ARBA" id="ARBA00012483"/>
    </source>
</evidence>
<protein>
    <recommendedName>
        <fullName evidence="4">RING-type E3 ubiquitin transferase</fullName>
        <ecNumber evidence="4">2.3.2.27</ecNumber>
    </recommendedName>
</protein>
<dbReference type="PANTHER" id="PTHR23315:SF278">
    <property type="entry name" value="U-BOX DOMAIN-CONTAINING PROTEIN 3"/>
    <property type="match status" value="1"/>
</dbReference>
<feature type="signal peptide" evidence="8">
    <location>
        <begin position="1"/>
        <end position="22"/>
    </location>
</feature>
<keyword evidence="5" id="KW-0808">Transferase</keyword>
<dbReference type="Pfam" id="PF04564">
    <property type="entry name" value="U-box"/>
    <property type="match status" value="1"/>
</dbReference>
<keyword evidence="7" id="KW-0833">Ubl conjugation pathway</keyword>
<comment type="pathway">
    <text evidence="3">Protein modification; protein ubiquitination.</text>
</comment>
<dbReference type="GO" id="GO:0061630">
    <property type="term" value="F:ubiquitin protein ligase activity"/>
    <property type="evidence" value="ECO:0007669"/>
    <property type="project" value="UniProtKB-EC"/>
</dbReference>
<keyword evidence="11" id="KW-1185">Reference proteome</keyword>
<dbReference type="GO" id="GO:0016874">
    <property type="term" value="F:ligase activity"/>
    <property type="evidence" value="ECO:0007669"/>
    <property type="project" value="UniProtKB-KW"/>
</dbReference>